<protein>
    <submittedName>
        <fullName evidence="1">Uncharacterized protein</fullName>
    </submittedName>
</protein>
<accession>A0ACC0ZCZ1</accession>
<organism evidence="1 2">
    <name type="scientific">Pistacia integerrima</name>
    <dbReference type="NCBI Taxonomy" id="434235"/>
    <lineage>
        <taxon>Eukaryota</taxon>
        <taxon>Viridiplantae</taxon>
        <taxon>Streptophyta</taxon>
        <taxon>Embryophyta</taxon>
        <taxon>Tracheophyta</taxon>
        <taxon>Spermatophyta</taxon>
        <taxon>Magnoliopsida</taxon>
        <taxon>eudicotyledons</taxon>
        <taxon>Gunneridae</taxon>
        <taxon>Pentapetalae</taxon>
        <taxon>rosids</taxon>
        <taxon>malvids</taxon>
        <taxon>Sapindales</taxon>
        <taxon>Anacardiaceae</taxon>
        <taxon>Pistacia</taxon>
    </lineage>
</organism>
<name>A0ACC0ZCZ1_9ROSI</name>
<comment type="caution">
    <text evidence="1">The sequence shown here is derived from an EMBL/GenBank/DDBJ whole genome shotgun (WGS) entry which is preliminary data.</text>
</comment>
<evidence type="ECO:0000313" key="1">
    <source>
        <dbReference type="EMBL" id="KAJ0047982.1"/>
    </source>
</evidence>
<keyword evidence="2" id="KW-1185">Reference proteome</keyword>
<dbReference type="EMBL" id="CM047737">
    <property type="protein sequence ID" value="KAJ0047982.1"/>
    <property type="molecule type" value="Genomic_DNA"/>
</dbReference>
<proteinExistence type="predicted"/>
<dbReference type="Proteomes" id="UP001163603">
    <property type="component" value="Chromosome 2"/>
</dbReference>
<gene>
    <name evidence="1" type="ORF">Pint_16631</name>
</gene>
<sequence length="82" mass="9610">MLYNIQLLIWLFESENTEGLVWLWTESCVDQINVHFRSEKDKGAILTASSNRPIIFFQHVMNTEEGNVPFRPLLAKLVIKEF</sequence>
<reference evidence="2" key="1">
    <citation type="journal article" date="2023" name="G3 (Bethesda)">
        <title>Genome assembly and association tests identify interacting loci associated with vigor, precocity, and sex in interspecific pistachio rootstocks.</title>
        <authorList>
            <person name="Palmer W."/>
            <person name="Jacygrad E."/>
            <person name="Sagayaradj S."/>
            <person name="Cavanaugh K."/>
            <person name="Han R."/>
            <person name="Bertier L."/>
            <person name="Beede B."/>
            <person name="Kafkas S."/>
            <person name="Golino D."/>
            <person name="Preece J."/>
            <person name="Michelmore R."/>
        </authorList>
    </citation>
    <scope>NUCLEOTIDE SEQUENCE [LARGE SCALE GENOMIC DNA]</scope>
</reference>
<evidence type="ECO:0000313" key="2">
    <source>
        <dbReference type="Proteomes" id="UP001163603"/>
    </source>
</evidence>